<keyword evidence="6" id="KW-0067">ATP-binding</keyword>
<protein>
    <recommendedName>
        <fullName evidence="11">DNA 3'-5' helicase</fullName>
        <ecNumber evidence="11">5.6.2.4</ecNumber>
    </recommendedName>
</protein>
<dbReference type="GO" id="GO:0006260">
    <property type="term" value="P:DNA replication"/>
    <property type="evidence" value="ECO:0007669"/>
    <property type="project" value="EnsemblFungi"/>
</dbReference>
<dbReference type="RefSeq" id="XP_003686836.1">
    <property type="nucleotide sequence ID" value="XM_003686788.1"/>
</dbReference>
<dbReference type="HOGENOM" id="CLU_001103_22_1_1"/>
<evidence type="ECO:0000259" key="14">
    <source>
        <dbReference type="PROSITE" id="PS51192"/>
    </source>
</evidence>
<evidence type="ECO:0000256" key="11">
    <source>
        <dbReference type="ARBA" id="ARBA00034808"/>
    </source>
</evidence>
<dbReference type="PROSITE" id="PS00690">
    <property type="entry name" value="DEAH_ATP_HELICASE"/>
    <property type="match status" value="1"/>
</dbReference>
<dbReference type="CDD" id="cd17920">
    <property type="entry name" value="DEXHc_RecQ"/>
    <property type="match status" value="1"/>
</dbReference>
<feature type="region of interest" description="Disordered" evidence="13">
    <location>
        <begin position="375"/>
        <end position="406"/>
    </location>
</feature>
<evidence type="ECO:0000256" key="6">
    <source>
        <dbReference type="ARBA" id="ARBA00022840"/>
    </source>
</evidence>
<dbReference type="GO" id="GO:0005737">
    <property type="term" value="C:cytoplasm"/>
    <property type="evidence" value="ECO:0007669"/>
    <property type="project" value="TreeGrafter"/>
</dbReference>
<dbReference type="InterPro" id="IPR014001">
    <property type="entry name" value="Helicase_ATP-bd"/>
</dbReference>
<keyword evidence="9" id="KW-0539">Nucleus</keyword>
<feature type="region of interest" description="Disordered" evidence="13">
    <location>
        <begin position="304"/>
        <end position="344"/>
    </location>
</feature>
<evidence type="ECO:0000313" key="17">
    <source>
        <dbReference type="Proteomes" id="UP000005666"/>
    </source>
</evidence>
<dbReference type="GO" id="GO:0000706">
    <property type="term" value="P:meiotic DNA double-strand break processing"/>
    <property type="evidence" value="ECO:0007669"/>
    <property type="project" value="EnsemblFungi"/>
</dbReference>
<dbReference type="eggNOG" id="KOG0351">
    <property type="taxonomic scope" value="Eukaryota"/>
</dbReference>
<dbReference type="SUPFAM" id="SSF52540">
    <property type="entry name" value="P-loop containing nucleoside triphosphate hydrolases"/>
    <property type="match status" value="2"/>
</dbReference>
<evidence type="ECO:0000256" key="8">
    <source>
        <dbReference type="ARBA" id="ARBA00023235"/>
    </source>
</evidence>
<dbReference type="CDD" id="cd18794">
    <property type="entry name" value="SF2_C_RecQ"/>
    <property type="match status" value="1"/>
</dbReference>
<organism evidence="16 17">
    <name type="scientific">Tetrapisispora phaffii (strain ATCC 24235 / CBS 4417 / NBRC 1672 / NRRL Y-8282 / UCD 70-5)</name>
    <name type="common">Yeast</name>
    <name type="synonym">Fabospora phaffii</name>
    <dbReference type="NCBI Taxonomy" id="1071381"/>
    <lineage>
        <taxon>Eukaryota</taxon>
        <taxon>Fungi</taxon>
        <taxon>Dikarya</taxon>
        <taxon>Ascomycota</taxon>
        <taxon>Saccharomycotina</taxon>
        <taxon>Saccharomycetes</taxon>
        <taxon>Saccharomycetales</taxon>
        <taxon>Saccharomycetaceae</taxon>
        <taxon>Tetrapisispora</taxon>
    </lineage>
</organism>
<dbReference type="GO" id="GO:0031573">
    <property type="term" value="P:mitotic intra-S DNA damage checkpoint signaling"/>
    <property type="evidence" value="ECO:0007669"/>
    <property type="project" value="EnsemblFungi"/>
</dbReference>
<keyword evidence="12" id="KW-0175">Coiled coil</keyword>
<dbReference type="Pfam" id="PF09382">
    <property type="entry name" value="RQC"/>
    <property type="match status" value="1"/>
</dbReference>
<dbReference type="InterPro" id="IPR018982">
    <property type="entry name" value="RQC_domain"/>
</dbReference>
<feature type="region of interest" description="Disordered" evidence="13">
    <location>
        <begin position="1119"/>
        <end position="1139"/>
    </location>
</feature>
<dbReference type="InterPro" id="IPR036390">
    <property type="entry name" value="WH_DNA-bd_sf"/>
</dbReference>
<keyword evidence="17" id="KW-1185">Reference proteome</keyword>
<dbReference type="InterPro" id="IPR001650">
    <property type="entry name" value="Helicase_C-like"/>
</dbReference>
<dbReference type="InterPro" id="IPR002464">
    <property type="entry name" value="DNA/RNA_helicase_DEAH_CS"/>
</dbReference>
<keyword evidence="3" id="KW-0547">Nucleotide-binding</keyword>
<dbReference type="SMART" id="SM00956">
    <property type="entry name" value="RQC"/>
    <property type="match status" value="1"/>
</dbReference>
<dbReference type="PANTHER" id="PTHR13710:SF153">
    <property type="entry name" value="RECQ-LIKE DNA HELICASE BLM"/>
    <property type="match status" value="1"/>
</dbReference>
<feature type="compositionally biased region" description="Basic and acidic residues" evidence="13">
    <location>
        <begin position="305"/>
        <end position="318"/>
    </location>
</feature>
<dbReference type="GO" id="GO:0006265">
    <property type="term" value="P:DNA topological change"/>
    <property type="evidence" value="ECO:0007669"/>
    <property type="project" value="EnsemblFungi"/>
</dbReference>
<dbReference type="InterPro" id="IPR011545">
    <property type="entry name" value="DEAD/DEAH_box_helicase_dom"/>
</dbReference>
<dbReference type="FunFam" id="1.10.10.10:FF:000668">
    <property type="entry name" value="ATP-dependent DNA helicase"/>
    <property type="match status" value="1"/>
</dbReference>
<dbReference type="NCBIfam" id="TIGR00614">
    <property type="entry name" value="recQ_fam"/>
    <property type="match status" value="1"/>
</dbReference>
<dbReference type="EMBL" id="HE612863">
    <property type="protein sequence ID" value="CCE64402.1"/>
    <property type="molecule type" value="Genomic_DNA"/>
</dbReference>
<keyword evidence="7" id="KW-0238">DNA-binding</keyword>
<dbReference type="PANTHER" id="PTHR13710">
    <property type="entry name" value="DNA HELICASE RECQ FAMILY MEMBER"/>
    <property type="match status" value="1"/>
</dbReference>
<dbReference type="OrthoDB" id="10261556at2759"/>
<dbReference type="Pfam" id="PF16124">
    <property type="entry name" value="RecQ_Zn_bind"/>
    <property type="match status" value="1"/>
</dbReference>
<evidence type="ECO:0000256" key="10">
    <source>
        <dbReference type="ARBA" id="ARBA00034617"/>
    </source>
</evidence>
<keyword evidence="5" id="KW-0347">Helicase</keyword>
<dbReference type="InterPro" id="IPR036388">
    <property type="entry name" value="WH-like_DNA-bd_sf"/>
</dbReference>
<accession>G8BWF1</accession>
<dbReference type="Gene3D" id="1.10.10.10">
    <property type="entry name" value="Winged helix-like DNA-binding domain superfamily/Winged helix DNA-binding domain"/>
    <property type="match status" value="1"/>
</dbReference>
<dbReference type="GO" id="GO:0000722">
    <property type="term" value="P:telomere maintenance via recombination"/>
    <property type="evidence" value="ECO:0007669"/>
    <property type="project" value="EnsemblFungi"/>
</dbReference>
<dbReference type="GO" id="GO:0031422">
    <property type="term" value="C:RecQ family helicase-topoisomerase III complex"/>
    <property type="evidence" value="ECO:0007669"/>
    <property type="project" value="EnsemblFungi"/>
</dbReference>
<dbReference type="FunFam" id="3.40.50.300:FF:000296">
    <property type="entry name" value="ATP-dependent DNA helicase RecQ"/>
    <property type="match status" value="1"/>
</dbReference>
<dbReference type="KEGG" id="tpf:TPHA_0H01970"/>
<dbReference type="EC" id="5.6.2.4" evidence="11"/>
<dbReference type="GO" id="GO:0016787">
    <property type="term" value="F:hydrolase activity"/>
    <property type="evidence" value="ECO:0007669"/>
    <property type="project" value="UniProtKB-KW"/>
</dbReference>
<comment type="subcellular location">
    <subcellularLocation>
        <location evidence="1">Nucleus</location>
    </subcellularLocation>
</comment>
<dbReference type="STRING" id="1071381.G8BWF1"/>
<keyword evidence="4" id="KW-0378">Hydrolase</keyword>
<feature type="compositionally biased region" description="Polar residues" evidence="13">
    <location>
        <begin position="325"/>
        <end position="335"/>
    </location>
</feature>
<dbReference type="GO" id="GO:0044818">
    <property type="term" value="P:mitotic G2/M transition checkpoint"/>
    <property type="evidence" value="ECO:0007669"/>
    <property type="project" value="EnsemblFungi"/>
</dbReference>
<dbReference type="Pfam" id="PF00270">
    <property type="entry name" value="DEAD"/>
    <property type="match status" value="1"/>
</dbReference>
<dbReference type="GO" id="GO:0009378">
    <property type="term" value="F:four-way junction helicase activity"/>
    <property type="evidence" value="ECO:0007669"/>
    <property type="project" value="TreeGrafter"/>
</dbReference>
<dbReference type="GO" id="GO:0045132">
    <property type="term" value="P:meiotic chromosome segregation"/>
    <property type="evidence" value="ECO:0007669"/>
    <property type="project" value="EnsemblFungi"/>
</dbReference>
<dbReference type="PROSITE" id="PS51192">
    <property type="entry name" value="HELICASE_ATP_BIND_1"/>
    <property type="match status" value="1"/>
</dbReference>
<gene>
    <name evidence="16" type="primary">TPHA0H01970</name>
    <name evidence="16" type="ordered locus">TPHA_0H01970</name>
</gene>
<dbReference type="SUPFAM" id="SSF46785">
    <property type="entry name" value="Winged helix' DNA-binding domain"/>
    <property type="match status" value="1"/>
</dbReference>
<evidence type="ECO:0000256" key="1">
    <source>
        <dbReference type="ARBA" id="ARBA00004123"/>
    </source>
</evidence>
<dbReference type="Gene3D" id="3.40.50.300">
    <property type="entry name" value="P-loop containing nucleotide triphosphate hydrolases"/>
    <property type="match status" value="2"/>
</dbReference>
<dbReference type="GO" id="GO:0043138">
    <property type="term" value="F:3'-5' DNA helicase activity"/>
    <property type="evidence" value="ECO:0007669"/>
    <property type="project" value="UniProtKB-EC"/>
</dbReference>
<evidence type="ECO:0000256" key="4">
    <source>
        <dbReference type="ARBA" id="ARBA00022801"/>
    </source>
</evidence>
<evidence type="ECO:0000256" key="5">
    <source>
        <dbReference type="ARBA" id="ARBA00022806"/>
    </source>
</evidence>
<name>G8BWF1_TETPH</name>
<evidence type="ECO:0000313" key="16">
    <source>
        <dbReference type="EMBL" id="CCE64402.1"/>
    </source>
</evidence>
<dbReference type="GO" id="GO:0007534">
    <property type="term" value="P:gene conversion at mating-type locus"/>
    <property type="evidence" value="ECO:0007669"/>
    <property type="project" value="EnsemblFungi"/>
</dbReference>
<dbReference type="GeneID" id="11533900"/>
<dbReference type="FunFam" id="3.40.50.300:FF:000340">
    <property type="entry name" value="Bloom syndrome, RecQ helicase"/>
    <property type="match status" value="1"/>
</dbReference>
<dbReference type="InterPro" id="IPR027417">
    <property type="entry name" value="P-loop_NTPase"/>
</dbReference>
<dbReference type="SMART" id="SM00487">
    <property type="entry name" value="DEXDc"/>
    <property type="match status" value="1"/>
</dbReference>
<evidence type="ECO:0000256" key="7">
    <source>
        <dbReference type="ARBA" id="ARBA00023125"/>
    </source>
</evidence>
<dbReference type="GO" id="GO:0000070">
    <property type="term" value="P:mitotic sister chromatid segregation"/>
    <property type="evidence" value="ECO:0007669"/>
    <property type="project" value="EnsemblFungi"/>
</dbReference>
<dbReference type="GO" id="GO:0003677">
    <property type="term" value="F:DNA binding"/>
    <property type="evidence" value="ECO:0007669"/>
    <property type="project" value="UniProtKB-KW"/>
</dbReference>
<comment type="catalytic activity">
    <reaction evidence="10">
        <text>Couples ATP hydrolysis with the unwinding of duplex DNA by translocating in the 3'-5' direction.</text>
        <dbReference type="EC" id="5.6.2.4"/>
    </reaction>
</comment>
<feature type="coiled-coil region" evidence="12">
    <location>
        <begin position="124"/>
        <end position="151"/>
    </location>
</feature>
<dbReference type="GO" id="GO:0005524">
    <property type="term" value="F:ATP binding"/>
    <property type="evidence" value="ECO:0007669"/>
    <property type="project" value="UniProtKB-KW"/>
</dbReference>
<keyword evidence="8" id="KW-0413">Isomerase</keyword>
<evidence type="ECO:0000256" key="2">
    <source>
        <dbReference type="ARBA" id="ARBA00005446"/>
    </source>
</evidence>
<dbReference type="GO" id="GO:0010947">
    <property type="term" value="P:negative regulation of meiotic joint molecule formation"/>
    <property type="evidence" value="ECO:0007669"/>
    <property type="project" value="EnsemblFungi"/>
</dbReference>
<feature type="domain" description="Helicase ATP-binding" evidence="14">
    <location>
        <begin position="609"/>
        <end position="786"/>
    </location>
</feature>
<proteinExistence type="inferred from homology"/>
<dbReference type="GO" id="GO:0010520">
    <property type="term" value="P:regulation of reciprocal meiotic recombination"/>
    <property type="evidence" value="ECO:0007669"/>
    <property type="project" value="EnsemblFungi"/>
</dbReference>
<feature type="domain" description="Helicase C-terminal" evidence="15">
    <location>
        <begin position="815"/>
        <end position="957"/>
    </location>
</feature>
<evidence type="ECO:0000256" key="3">
    <source>
        <dbReference type="ARBA" id="ARBA00022741"/>
    </source>
</evidence>
<evidence type="ECO:0000256" key="9">
    <source>
        <dbReference type="ARBA" id="ARBA00023242"/>
    </source>
</evidence>
<evidence type="ECO:0000256" key="13">
    <source>
        <dbReference type="SAM" id="MobiDB-lite"/>
    </source>
</evidence>
<dbReference type="Proteomes" id="UP000005666">
    <property type="component" value="Chromosome 8"/>
</dbReference>
<dbReference type="GO" id="GO:0044547">
    <property type="term" value="F:DNA topoisomerase binding"/>
    <property type="evidence" value="ECO:0007669"/>
    <property type="project" value="EnsemblFungi"/>
</dbReference>
<dbReference type="PROSITE" id="PS51194">
    <property type="entry name" value="HELICASE_CTER"/>
    <property type="match status" value="1"/>
</dbReference>
<dbReference type="GO" id="GO:0031860">
    <property type="term" value="P:telomeric 3' overhang formation"/>
    <property type="evidence" value="ECO:0007669"/>
    <property type="project" value="EnsemblFungi"/>
</dbReference>
<dbReference type="InterPro" id="IPR004589">
    <property type="entry name" value="DNA_helicase_ATP-dep_RecQ"/>
</dbReference>
<dbReference type="InterPro" id="IPR032284">
    <property type="entry name" value="RecQ_Zn-bd"/>
</dbReference>
<dbReference type="GO" id="GO:0000724">
    <property type="term" value="P:double-strand break repair via homologous recombination"/>
    <property type="evidence" value="ECO:0007669"/>
    <property type="project" value="EnsemblFungi"/>
</dbReference>
<dbReference type="GO" id="GO:0005730">
    <property type="term" value="C:nucleolus"/>
    <property type="evidence" value="ECO:0007669"/>
    <property type="project" value="EnsemblFungi"/>
</dbReference>
<reference evidence="16 17" key="1">
    <citation type="journal article" date="2011" name="Proc. Natl. Acad. Sci. U.S.A.">
        <title>Evolutionary erosion of yeast sex chromosomes by mating-type switching accidents.</title>
        <authorList>
            <person name="Gordon J.L."/>
            <person name="Armisen D."/>
            <person name="Proux-Wera E."/>
            <person name="Oheigeartaigh S.S."/>
            <person name="Byrne K.P."/>
            <person name="Wolfe K.H."/>
        </authorList>
    </citation>
    <scope>NUCLEOTIDE SEQUENCE [LARGE SCALE GENOMIC DNA]</scope>
    <source>
        <strain evidence="17">ATCC 24235 / CBS 4417 / NBRC 1672 / NRRL Y-8282 / UCD 70-5</strain>
    </source>
</reference>
<comment type="similarity">
    <text evidence="2">Belongs to the helicase family. RecQ subfamily.</text>
</comment>
<dbReference type="OMA" id="FRPNQED"/>
<dbReference type="Pfam" id="PF00271">
    <property type="entry name" value="Helicase_C"/>
    <property type="match status" value="1"/>
</dbReference>
<sequence>MATKPSNNLRREHKWLREAQLFNSSSNELLLRILTDNTISARLPTTVPIQPPLNSQRVNIDTHSVNNINATRSEFTSELSDTRRQNHEERSSNLVICAEAQSNSSIGKSLIQTSVNTNTENEILEIENDLIRNLESHLNLIKEQIEILSNSRRTRKSKKESLMQDVHPKLDQLEPVIKTLKRQYFEKTNKQINHNANNSQPPVPQLSGRETIDDRVLIHVLDEEEDFAEDNDNDIIITQANIGLDRSDKLHEQPPKRSLRERKNVDYRVFPTLESATVSFQTSELHDEDTMEAEYDAVSDYMTTRSEDRDEELNKSDEDFVVPDSNGNVLNQTQDSEYKDDYGADTEYGNSQSTNIQTAENNVVEVQIQTLYKSNANDNASNSEDDEILMSSPVKDNKTNNYSNENTNNEIVEIDLIERDLDLDLDSIVANEKSHIIGANNMSSQRNLSLSDQNNLSSSGQMAISHSDLELLDADEGLSDSDLELFDEERENKTQNINIKELDDDLKIIAERKLNDDVPLEFPGIKKEDSELYENISLSNTTKMNAQNDNQVSELLDDSYYELEEANSLTYNQEQNNGTGKHLWTNEVKSKLQEVFKLPGFRPNQEDAVNATLSGKDVFVLMPTGGGKSLCYQLPAIIKSGNTKGTTIVVSPLISLMQDQVDHLLAKNIKASMFSSKGTADQRRQTFNLFIHGLLDLIYISPEMISASEQCKRAIAKLHEDGNLARIVVDEAHCVSNWGHDFRPDYKELKFFKGEYPNIPMMALTATASEQVRMDIIHNLKLKDPVFLKQSFNRTNLYYEIIKKSKNTIFEMSDDIKRRFRNQTGIIYCHSKNSCEQTSAQMERAGIKCAYYHAGMEPDDRLKVQKAWQADEVQVICATVAFGMGIDKPDVRFVYHFTVPRTLEGYYQETGRAGRDGKFSYCITYYSFKDVRTIQTMIQKDENLDRENKEKHLNKLQQVMAYCDNVTDCRRKLVLSYFNEQFDSKLCKKNCDNCRNSKNIVTEERDVTNDAKVIAKMVKEIEYNRVTLIYCQDIFKGSKSSKVVRAGHDSLNGHGAGKSLSRSDIERIFFHLITIGVLQEYSIMNNSGFASNYVKLGPKAYGLLTGNMKVKMQFNISVDSSKSSTPAPNSSRPQSRQDYNKNYSNNIEIVSAKQHLQGYTYNENSASKPKSYSNSNEKQFSNETDFAFKTIKDLCQQTGLNVSNQSINLLVNFLPVTAEEFYALVGNNGKFSLFKNEFMKLRKKKFQLLASNNDMNTSSESYSINDSIILSNYNSTQKNQKVTGNKSQYFGMSYEEEKENSEIMDILRDNQYHNKPSVKEVPNSSYMANSNMTAKKKSYYKKGFRSYNGSKRYRK</sequence>
<feature type="compositionally biased region" description="Low complexity" evidence="13">
    <location>
        <begin position="1120"/>
        <end position="1131"/>
    </location>
</feature>
<evidence type="ECO:0000256" key="12">
    <source>
        <dbReference type="SAM" id="Coils"/>
    </source>
</evidence>
<evidence type="ECO:0000259" key="15">
    <source>
        <dbReference type="PROSITE" id="PS51194"/>
    </source>
</evidence>
<dbReference type="SMART" id="SM00490">
    <property type="entry name" value="HELICc"/>
    <property type="match status" value="1"/>
</dbReference>